<accession>A0A0F9SGW1</accession>
<organism evidence="2">
    <name type="scientific">marine sediment metagenome</name>
    <dbReference type="NCBI Taxonomy" id="412755"/>
    <lineage>
        <taxon>unclassified sequences</taxon>
        <taxon>metagenomes</taxon>
        <taxon>ecological metagenomes</taxon>
    </lineage>
</organism>
<protein>
    <submittedName>
        <fullName evidence="2">Uncharacterized protein</fullName>
    </submittedName>
</protein>
<reference evidence="2" key="1">
    <citation type="journal article" date="2015" name="Nature">
        <title>Complex archaea that bridge the gap between prokaryotes and eukaryotes.</title>
        <authorList>
            <person name="Spang A."/>
            <person name="Saw J.H."/>
            <person name="Jorgensen S.L."/>
            <person name="Zaremba-Niedzwiedzka K."/>
            <person name="Martijn J."/>
            <person name="Lind A.E."/>
            <person name="van Eijk R."/>
            <person name="Schleper C."/>
            <person name="Guy L."/>
            <person name="Ettema T.J."/>
        </authorList>
    </citation>
    <scope>NUCLEOTIDE SEQUENCE</scope>
</reference>
<dbReference type="EMBL" id="LAZR01000655">
    <property type="protein sequence ID" value="KKN61517.1"/>
    <property type="molecule type" value="Genomic_DNA"/>
</dbReference>
<comment type="caution">
    <text evidence="2">The sequence shown here is derived from an EMBL/GenBank/DDBJ whole genome shotgun (WGS) entry which is preliminary data.</text>
</comment>
<feature type="region of interest" description="Disordered" evidence="1">
    <location>
        <begin position="1"/>
        <end position="81"/>
    </location>
</feature>
<name>A0A0F9SGW1_9ZZZZ</name>
<sequence>MAFRQPNVGKLLAEANRRRSRGKKDKKKSLSPLQKHLADIQRRGNTASEARQAATRQRRRESNTPEALARARLGSPEQQRINAENLAAQSVRDADRAAGGVPGGPGGGGVAEGTEPSFGALAGLQAAGGAQQAQPLPLDLPSPGLLGAGLGRRTPNAPSLRALSGAGGRIF</sequence>
<dbReference type="AlphaFoldDB" id="A0A0F9SGW1"/>
<proteinExistence type="predicted"/>
<feature type="compositionally biased region" description="Low complexity" evidence="1">
    <location>
        <begin position="46"/>
        <end position="55"/>
    </location>
</feature>
<feature type="compositionally biased region" description="Basic residues" evidence="1">
    <location>
        <begin position="18"/>
        <end position="29"/>
    </location>
</feature>
<evidence type="ECO:0000313" key="2">
    <source>
        <dbReference type="EMBL" id="KKN61517.1"/>
    </source>
</evidence>
<evidence type="ECO:0000256" key="1">
    <source>
        <dbReference type="SAM" id="MobiDB-lite"/>
    </source>
</evidence>
<gene>
    <name evidence="2" type="ORF">LCGC14_0521050</name>
</gene>